<gene>
    <name evidence="1" type="ORF">CUJ83_03370</name>
</gene>
<name>A0AAP2RAQ4_9EURY</name>
<dbReference type="AlphaFoldDB" id="A0AAP2RAQ4"/>
<evidence type="ECO:0000313" key="2">
    <source>
        <dbReference type="Proteomes" id="UP001320159"/>
    </source>
</evidence>
<evidence type="ECO:0000313" key="1">
    <source>
        <dbReference type="EMBL" id="MCD1294034.1"/>
    </source>
</evidence>
<sequence>MEKAYKYLIAGLAIGLVLAVVGTFALSPSLMGSQDNCDECHEGHGSVVAPDVNVNGTILLTGDTPQDEMIPIADIFKLKQKDVVTLKLQNDEGIPSRGVPVFDFLKAYGVNDFEQIILYADDFEVTVNKSEMTEDTVFVPHEYSIRILSSNMPVSVWLKNIKTIVVVGKGGDSISVNGKEITFGEMLNDGIDTMVTSRRTNGYIYEDQNYQFEAGYVVTGIGLKDLLFKEGYKDFSKVTIKGSSEKILLRYEVLDGSYFLTRDQGKIKLATADKNRPLWQSVESITVE</sequence>
<keyword evidence="2" id="KW-1185">Reference proteome</keyword>
<comment type="caution">
    <text evidence="1">The sequence shown here is derived from an EMBL/GenBank/DDBJ whole genome shotgun (WGS) entry which is preliminary data.</text>
</comment>
<reference evidence="1 2" key="1">
    <citation type="submission" date="2017-11" db="EMBL/GenBank/DDBJ databases">
        <title>Isolation and Characterization of Family Methanocellaceae Species from Potential Methane Hydrate Area Offshore Southwestern Taiwan.</title>
        <authorList>
            <person name="Zhang W.-L."/>
            <person name="Chen W.-C."/>
            <person name="Lai M.-C."/>
            <person name="Chen S.-C."/>
        </authorList>
    </citation>
    <scope>NUCLEOTIDE SEQUENCE [LARGE SCALE GENOMIC DNA]</scope>
    <source>
        <strain evidence="1 2">CWC-04</strain>
    </source>
</reference>
<proteinExistence type="predicted"/>
<dbReference type="EMBL" id="PGCK01000002">
    <property type="protein sequence ID" value="MCD1294034.1"/>
    <property type="molecule type" value="Genomic_DNA"/>
</dbReference>
<protein>
    <submittedName>
        <fullName evidence="1">Uncharacterized protein</fullName>
    </submittedName>
</protein>
<organism evidence="1 2">
    <name type="scientific">Methanooceanicella nereidis</name>
    <dbReference type="NCBI Taxonomy" id="2052831"/>
    <lineage>
        <taxon>Archaea</taxon>
        <taxon>Methanobacteriati</taxon>
        <taxon>Methanobacteriota</taxon>
        <taxon>Stenosarchaea group</taxon>
        <taxon>Methanomicrobia</taxon>
        <taxon>Methanocellales</taxon>
        <taxon>Methanocellaceae</taxon>
        <taxon>Methanooceanicella</taxon>
    </lineage>
</organism>
<dbReference type="Proteomes" id="UP001320159">
    <property type="component" value="Unassembled WGS sequence"/>
</dbReference>
<dbReference type="RefSeq" id="WP_230740608.1">
    <property type="nucleotide sequence ID" value="NZ_PGCK01000002.1"/>
</dbReference>
<accession>A0AAP2RAQ4</accession>